<feature type="binding site" evidence="9">
    <location>
        <begin position="248"/>
        <end position="250"/>
    </location>
    <ligand>
        <name>ATP</name>
        <dbReference type="ChEBI" id="CHEBI:30616"/>
    </ligand>
</feature>
<evidence type="ECO:0000313" key="11">
    <source>
        <dbReference type="EMBL" id="PIR71922.1"/>
    </source>
</evidence>
<feature type="binding site" evidence="8">
    <location>
        <position position="217"/>
    </location>
    <ligand>
        <name>L-serine</name>
        <dbReference type="ChEBI" id="CHEBI:33384"/>
    </ligand>
</feature>
<dbReference type="Pfam" id="PF00587">
    <property type="entry name" value="tRNA-synt_2b"/>
    <property type="match status" value="1"/>
</dbReference>
<evidence type="ECO:0000256" key="6">
    <source>
        <dbReference type="ARBA" id="ARBA00023146"/>
    </source>
</evidence>
<feature type="domain" description="Aminoacyl-transfer RNA synthetases class-II family profile" evidence="10">
    <location>
        <begin position="125"/>
        <end position="352"/>
    </location>
</feature>
<evidence type="ECO:0000256" key="2">
    <source>
        <dbReference type="ARBA" id="ARBA00022598"/>
    </source>
</evidence>
<dbReference type="SUPFAM" id="SSF55681">
    <property type="entry name" value="Class II aaRS and biotin synthetases"/>
    <property type="match status" value="1"/>
</dbReference>
<evidence type="ECO:0000256" key="7">
    <source>
        <dbReference type="NCBIfam" id="TIGR00414"/>
    </source>
</evidence>
<evidence type="ECO:0000259" key="10">
    <source>
        <dbReference type="PROSITE" id="PS50862"/>
    </source>
</evidence>
<dbReference type="GO" id="GO:0006434">
    <property type="term" value="P:seryl-tRNA aminoacylation"/>
    <property type="evidence" value="ECO:0007669"/>
    <property type="project" value="UniProtKB-UniRule"/>
</dbReference>
<gene>
    <name evidence="11" type="ORF">COU42_03055</name>
</gene>
<evidence type="ECO:0000256" key="5">
    <source>
        <dbReference type="ARBA" id="ARBA00022917"/>
    </source>
</evidence>
<name>A0A2M6NR94_9BACT</name>
<keyword evidence="5" id="KW-0648">Protein biosynthesis</keyword>
<evidence type="ECO:0000256" key="1">
    <source>
        <dbReference type="ARBA" id="ARBA00012840"/>
    </source>
</evidence>
<dbReference type="PRINTS" id="PR00981">
    <property type="entry name" value="TRNASYNTHSER"/>
</dbReference>
<dbReference type="SUPFAM" id="SSF46589">
    <property type="entry name" value="tRNA-binding arm"/>
    <property type="match status" value="1"/>
</dbReference>
<feature type="binding site" evidence="8">
    <location>
        <position position="271"/>
    </location>
    <ligand>
        <name>L-serine</name>
        <dbReference type="ChEBI" id="CHEBI:33384"/>
    </ligand>
</feature>
<organism evidence="11 12">
    <name type="scientific">Candidatus Nealsonbacteria bacterium CG10_big_fil_rev_8_21_14_0_10_36_24</name>
    <dbReference type="NCBI Taxonomy" id="1974710"/>
    <lineage>
        <taxon>Bacteria</taxon>
        <taxon>Candidatus Nealsoniibacteriota</taxon>
    </lineage>
</organism>
<dbReference type="EMBL" id="PFCJ01000032">
    <property type="protein sequence ID" value="PIR71922.1"/>
    <property type="molecule type" value="Genomic_DNA"/>
</dbReference>
<dbReference type="Gene3D" id="3.30.930.10">
    <property type="entry name" value="Bira Bifunctional Protein, Domain 2"/>
    <property type="match status" value="1"/>
</dbReference>
<feature type="binding site" evidence="9">
    <location>
        <begin position="335"/>
        <end position="338"/>
    </location>
    <ligand>
        <name>ATP</name>
        <dbReference type="ChEBI" id="CHEBI:30616"/>
    </ligand>
</feature>
<dbReference type="Proteomes" id="UP000228756">
    <property type="component" value="Unassembled WGS sequence"/>
</dbReference>
<feature type="binding site" evidence="9">
    <location>
        <begin position="264"/>
        <end position="267"/>
    </location>
    <ligand>
        <name>ATP</name>
        <dbReference type="ChEBI" id="CHEBI:30616"/>
    </ligand>
</feature>
<proteinExistence type="predicted"/>
<dbReference type="InterPro" id="IPR002317">
    <property type="entry name" value="Ser-tRNA-ligase_type_1"/>
</dbReference>
<dbReference type="PANTHER" id="PTHR11778">
    <property type="entry name" value="SERYL-TRNA SYNTHETASE"/>
    <property type="match status" value="1"/>
</dbReference>
<evidence type="ECO:0000256" key="3">
    <source>
        <dbReference type="ARBA" id="ARBA00022741"/>
    </source>
</evidence>
<dbReference type="Pfam" id="PF02403">
    <property type="entry name" value="Seryl_tRNA_N"/>
    <property type="match status" value="1"/>
</dbReference>
<evidence type="ECO:0000256" key="4">
    <source>
        <dbReference type="ARBA" id="ARBA00022840"/>
    </source>
</evidence>
<dbReference type="GO" id="GO:0005524">
    <property type="term" value="F:ATP binding"/>
    <property type="evidence" value="ECO:0007669"/>
    <property type="project" value="UniProtKB-KW"/>
</dbReference>
<dbReference type="InterPro" id="IPR045864">
    <property type="entry name" value="aa-tRNA-synth_II/BPL/LPL"/>
</dbReference>
<keyword evidence="6" id="KW-0030">Aminoacyl-tRNA synthetase</keyword>
<feature type="binding site" evidence="8">
    <location>
        <position position="248"/>
    </location>
    <ligand>
        <name>L-serine</name>
        <dbReference type="ChEBI" id="CHEBI:33384"/>
    </ligand>
</feature>
<dbReference type="GO" id="GO:0004828">
    <property type="term" value="F:serine-tRNA ligase activity"/>
    <property type="evidence" value="ECO:0007669"/>
    <property type="project" value="UniProtKB-UniRule"/>
</dbReference>
<keyword evidence="2 11" id="KW-0436">Ligase</keyword>
<dbReference type="Gene3D" id="1.10.287.40">
    <property type="entry name" value="Serine-tRNA synthetase, tRNA binding domain"/>
    <property type="match status" value="1"/>
</dbReference>
<reference evidence="12" key="1">
    <citation type="submission" date="2017-09" db="EMBL/GenBank/DDBJ databases">
        <title>Depth-based differentiation of microbial function through sediment-hosted aquifers and enrichment of novel symbionts in the deep terrestrial subsurface.</title>
        <authorList>
            <person name="Probst A.J."/>
            <person name="Ladd B."/>
            <person name="Jarett J.K."/>
            <person name="Geller-Mcgrath D.E."/>
            <person name="Sieber C.M.K."/>
            <person name="Emerson J.B."/>
            <person name="Anantharaman K."/>
            <person name="Thomas B.C."/>
            <person name="Malmstrom R."/>
            <person name="Stieglmeier M."/>
            <person name="Klingl A."/>
            <person name="Woyke T."/>
            <person name="Ryan C.M."/>
            <person name="Banfield J.F."/>
        </authorList>
    </citation>
    <scope>NUCLEOTIDE SEQUENCE [LARGE SCALE GENOMIC DNA]</scope>
</reference>
<accession>A0A2M6NR94</accession>
<dbReference type="PIRSF" id="PIRSF001529">
    <property type="entry name" value="Ser-tRNA-synth_IIa"/>
    <property type="match status" value="1"/>
</dbReference>
<protein>
    <recommendedName>
        <fullName evidence="1 7">Serine--tRNA ligase</fullName>
        <ecNumber evidence="1 7">6.1.1.11</ecNumber>
    </recommendedName>
</protein>
<dbReference type="InterPro" id="IPR002314">
    <property type="entry name" value="aa-tRNA-synt_IIb"/>
</dbReference>
<evidence type="ECO:0000256" key="9">
    <source>
        <dbReference type="PIRSR" id="PIRSR001529-2"/>
    </source>
</evidence>
<comment type="caution">
    <text evidence="11">The sequence shown here is derived from an EMBL/GenBank/DDBJ whole genome shotgun (WGS) entry which is preliminary data.</text>
</comment>
<dbReference type="AlphaFoldDB" id="A0A2M6NR94"/>
<feature type="non-terminal residue" evidence="11">
    <location>
        <position position="352"/>
    </location>
</feature>
<dbReference type="PROSITE" id="PS50862">
    <property type="entry name" value="AA_TRNA_LIGASE_II"/>
    <property type="match status" value="1"/>
</dbReference>
<keyword evidence="3" id="KW-0547">Nucleotide-binding</keyword>
<dbReference type="InterPro" id="IPR010978">
    <property type="entry name" value="tRNA-bd_arm"/>
</dbReference>
<keyword evidence="4 9" id="KW-0067">ATP-binding</keyword>
<dbReference type="InterPro" id="IPR006195">
    <property type="entry name" value="aa-tRNA-synth_II"/>
</dbReference>
<dbReference type="InterPro" id="IPR015866">
    <property type="entry name" value="Ser-tRNA-synth_1_N"/>
</dbReference>
<evidence type="ECO:0000256" key="8">
    <source>
        <dbReference type="PIRSR" id="PIRSR001529-1"/>
    </source>
</evidence>
<evidence type="ECO:0000313" key="12">
    <source>
        <dbReference type="Proteomes" id="UP000228756"/>
    </source>
</evidence>
<dbReference type="GO" id="GO:0005737">
    <property type="term" value="C:cytoplasm"/>
    <property type="evidence" value="ECO:0007669"/>
    <property type="project" value="UniProtKB-UniRule"/>
</dbReference>
<dbReference type="InterPro" id="IPR042103">
    <property type="entry name" value="SerRS_1_N_sf"/>
</dbReference>
<sequence length="352" mass="40300">MLDIKFIRENPEKVKQACKNKGFDDDIDKLLELDKKRRSNIITTETLQARQNKLGKKDIEEARKIKAEIIKIAPNSKKIEQEFNNLMSQIPNIPFDDVPVGKDDTQNIVIRKVGKIPEFKFQPKDYMEIGEKLELIDVARASKVAGTRFGYLRNEAVLMEFALVKLAFDLLTKKGFLPVLPPVMLKKEMAKGTGYFEAADKEEAYFIPEDKLFLAGTSEQSLIAMHAGEILPEKDLPKRYVGFSTCFRREAGSYGKDTKGILRVHQFDKAEMVSFCKPEDSKKEHQFFLSLEEKLMKSLKLPYQVVNICTGDLGKPAAAKYDIETWIPSENKYRETHSTSNCTDFQARRLEI</sequence>
<dbReference type="NCBIfam" id="TIGR00414">
    <property type="entry name" value="serS"/>
    <property type="match status" value="1"/>
</dbReference>
<dbReference type="EC" id="6.1.1.11" evidence="1 7"/>